<organism evidence="5 6">
    <name type="scientific">Anaerobutyricum hallii</name>
    <dbReference type="NCBI Taxonomy" id="39488"/>
    <lineage>
        <taxon>Bacteria</taxon>
        <taxon>Bacillati</taxon>
        <taxon>Bacillota</taxon>
        <taxon>Clostridia</taxon>
        <taxon>Lachnospirales</taxon>
        <taxon>Lachnospiraceae</taxon>
        <taxon>Anaerobutyricum</taxon>
    </lineage>
</organism>
<dbReference type="PRINTS" id="PR00598">
    <property type="entry name" value="HTHMARR"/>
</dbReference>
<dbReference type="EMBL" id="LT907978">
    <property type="protein sequence ID" value="SOB71991.1"/>
    <property type="molecule type" value="Genomic_DNA"/>
</dbReference>
<dbReference type="Pfam" id="PF12802">
    <property type="entry name" value="MarR_2"/>
    <property type="match status" value="1"/>
</dbReference>
<dbReference type="GO" id="GO:0003677">
    <property type="term" value="F:DNA binding"/>
    <property type="evidence" value="ECO:0007669"/>
    <property type="project" value="UniProtKB-KW"/>
</dbReference>
<proteinExistence type="predicted"/>
<dbReference type="PANTHER" id="PTHR42756">
    <property type="entry name" value="TRANSCRIPTIONAL REGULATOR, MARR"/>
    <property type="match status" value="1"/>
</dbReference>
<reference evidence="6" key="1">
    <citation type="submission" date="2017-09" db="EMBL/GenBank/DDBJ databases">
        <authorList>
            <person name="Shetty A S."/>
        </authorList>
    </citation>
    <scope>NUCLEOTIDE SEQUENCE [LARGE SCALE GENOMIC DNA]</scope>
</reference>
<dbReference type="RefSeq" id="WP_096239837.1">
    <property type="nucleotide sequence ID" value="NZ_LT907978.1"/>
</dbReference>
<evidence type="ECO:0000256" key="2">
    <source>
        <dbReference type="ARBA" id="ARBA00023125"/>
    </source>
</evidence>
<dbReference type="Gene3D" id="1.10.10.10">
    <property type="entry name" value="Winged helix-like DNA-binding domain superfamily/Winged helix DNA-binding domain"/>
    <property type="match status" value="1"/>
</dbReference>
<dbReference type="InterPro" id="IPR036390">
    <property type="entry name" value="WH_DNA-bd_sf"/>
</dbReference>
<keyword evidence="6" id="KW-1185">Reference proteome</keyword>
<feature type="domain" description="HTH marR-type" evidence="4">
    <location>
        <begin position="1"/>
        <end position="143"/>
    </location>
</feature>
<dbReference type="SMART" id="SM00347">
    <property type="entry name" value="HTH_MARR"/>
    <property type="match status" value="1"/>
</dbReference>
<name>A0A285PQV4_9FIRM</name>
<evidence type="ECO:0000256" key="1">
    <source>
        <dbReference type="ARBA" id="ARBA00023015"/>
    </source>
</evidence>
<keyword evidence="3" id="KW-0804">Transcription</keyword>
<evidence type="ECO:0000313" key="5">
    <source>
        <dbReference type="EMBL" id="SOB71991.1"/>
    </source>
</evidence>
<dbReference type="KEGG" id="ehl:EHLA_1272"/>
<accession>A0A285PQV4</accession>
<dbReference type="GO" id="GO:0003700">
    <property type="term" value="F:DNA-binding transcription factor activity"/>
    <property type="evidence" value="ECO:0007669"/>
    <property type="project" value="InterPro"/>
</dbReference>
<dbReference type="InterPro" id="IPR036388">
    <property type="entry name" value="WH-like_DNA-bd_sf"/>
</dbReference>
<evidence type="ECO:0000259" key="4">
    <source>
        <dbReference type="PROSITE" id="PS50995"/>
    </source>
</evidence>
<dbReference type="InterPro" id="IPR000835">
    <property type="entry name" value="HTH_MarR-typ"/>
</dbReference>
<dbReference type="Proteomes" id="UP000217549">
    <property type="component" value="Chromosome I"/>
</dbReference>
<keyword evidence="1" id="KW-0805">Transcription regulation</keyword>
<evidence type="ECO:0000313" key="6">
    <source>
        <dbReference type="Proteomes" id="UP000217549"/>
    </source>
</evidence>
<evidence type="ECO:0000256" key="3">
    <source>
        <dbReference type="ARBA" id="ARBA00023163"/>
    </source>
</evidence>
<sequence>MKREDTIGFNIRSIDNMLMRKAMAMSDEGSGKNGMMPVMQGWIMGYLYDHKEEEIFQRDIEAQFYIARSTVTCLVKQMEQKGYIARVAVERDCRLKRLCLLEKGEEIHKRFLQNIEKIEEEIREGVSEEELQTFLKVAVKIRNNLEELQHCSGKCSGRKKQ</sequence>
<dbReference type="PANTHER" id="PTHR42756:SF1">
    <property type="entry name" value="TRANSCRIPTIONAL REPRESSOR OF EMRAB OPERON"/>
    <property type="match status" value="1"/>
</dbReference>
<keyword evidence="2" id="KW-0238">DNA-binding</keyword>
<dbReference type="STRING" id="39488.ERS852450_01310"/>
<dbReference type="PROSITE" id="PS50995">
    <property type="entry name" value="HTH_MARR_2"/>
    <property type="match status" value="1"/>
</dbReference>
<gene>
    <name evidence="5" type="ORF">EHLA_1272</name>
</gene>
<dbReference type="SUPFAM" id="SSF46785">
    <property type="entry name" value="Winged helix' DNA-binding domain"/>
    <property type="match status" value="1"/>
</dbReference>
<protein>
    <submittedName>
        <fullName evidence="5">Bacterial regulatory protein MarR family signature</fullName>
    </submittedName>
</protein>
<dbReference type="AlphaFoldDB" id="A0A285PQV4"/>